<protein>
    <submittedName>
        <fullName evidence="1">Uncharacterized protein</fullName>
    </submittedName>
</protein>
<organism evidence="1 2">
    <name type="scientific">Sinocyclocheilus grahami</name>
    <name type="common">Dianchi golden-line fish</name>
    <name type="synonym">Barbus grahami</name>
    <dbReference type="NCBI Taxonomy" id="75366"/>
    <lineage>
        <taxon>Eukaryota</taxon>
        <taxon>Metazoa</taxon>
        <taxon>Chordata</taxon>
        <taxon>Craniata</taxon>
        <taxon>Vertebrata</taxon>
        <taxon>Euteleostomi</taxon>
        <taxon>Actinopterygii</taxon>
        <taxon>Neopterygii</taxon>
        <taxon>Teleostei</taxon>
        <taxon>Ostariophysi</taxon>
        <taxon>Cypriniformes</taxon>
        <taxon>Cyprinidae</taxon>
        <taxon>Cyprininae</taxon>
        <taxon>Sinocyclocheilus</taxon>
    </lineage>
</organism>
<proteinExistence type="predicted"/>
<dbReference type="PANTHER" id="PTHR39063:SF1">
    <property type="entry name" value="OFD1 CENTRIOLE AND CENTRIOLAR SATELLITE PROTEIN"/>
    <property type="match status" value="1"/>
</dbReference>
<dbReference type="InParanoid" id="A0A672K929"/>
<dbReference type="GO" id="GO:0060287">
    <property type="term" value="P:epithelial cilium movement involved in determination of left/right asymmetry"/>
    <property type="evidence" value="ECO:0007669"/>
    <property type="project" value="TreeGrafter"/>
</dbReference>
<dbReference type="GO" id="GO:0005576">
    <property type="term" value="C:extracellular region"/>
    <property type="evidence" value="ECO:0007669"/>
    <property type="project" value="GOC"/>
</dbReference>
<dbReference type="Pfam" id="PF16045">
    <property type="entry name" value="LisH_2"/>
    <property type="match status" value="1"/>
</dbReference>
<reference evidence="1" key="2">
    <citation type="submission" date="2025-09" db="UniProtKB">
        <authorList>
            <consortium name="Ensembl"/>
        </authorList>
    </citation>
    <scope>IDENTIFICATION</scope>
</reference>
<dbReference type="AlphaFoldDB" id="A0A672K929"/>
<dbReference type="GO" id="GO:0005813">
    <property type="term" value="C:centrosome"/>
    <property type="evidence" value="ECO:0007669"/>
    <property type="project" value="TreeGrafter"/>
</dbReference>
<dbReference type="Ensembl" id="ENSSGRT00000006657.1">
    <property type="protein sequence ID" value="ENSSGRP00000006139.1"/>
    <property type="gene ID" value="ENSSGRG00000004097.1"/>
</dbReference>
<dbReference type="InterPro" id="IPR006594">
    <property type="entry name" value="LisH"/>
</dbReference>
<dbReference type="PANTHER" id="PTHR39063">
    <property type="entry name" value="ORAL-FACIAL-DIGITAL SYNDROME 1 PROTEIN HOMOLOG"/>
    <property type="match status" value="1"/>
</dbReference>
<dbReference type="Proteomes" id="UP000472262">
    <property type="component" value="Unassembled WGS sequence"/>
</dbReference>
<reference evidence="1" key="1">
    <citation type="submission" date="2025-08" db="UniProtKB">
        <authorList>
            <consortium name="Ensembl"/>
        </authorList>
    </citation>
    <scope>IDENTIFICATION</scope>
</reference>
<name>A0A672K929_SINGR</name>
<dbReference type="GO" id="GO:0036064">
    <property type="term" value="C:ciliary basal body"/>
    <property type="evidence" value="ECO:0007669"/>
    <property type="project" value="TreeGrafter"/>
</dbReference>
<dbReference type="OMA" id="SSHDICH"/>
<dbReference type="InterPro" id="IPR055289">
    <property type="entry name" value="OFD1"/>
</dbReference>
<evidence type="ECO:0000313" key="2">
    <source>
        <dbReference type="Proteomes" id="UP000472262"/>
    </source>
</evidence>
<evidence type="ECO:0000313" key="1">
    <source>
        <dbReference type="Ensembl" id="ENSSGRP00000006139.1"/>
    </source>
</evidence>
<keyword evidence="2" id="KW-1185">Reference proteome</keyword>
<sequence length="120" mass="13577">RRVCQICETVGILLEQDRKTLKTLYIQPTQTQLRNQLIQELHPAAVRRGDAHSVLVTACNSVVVHHLRSVGCDYTLAVFLPECGMSKDQVLSARELLQLTKISPHTPLYKSLVINRTFLQ</sequence>
<accession>A0A672K929</accession>